<dbReference type="Proteomes" id="UP000295361">
    <property type="component" value="Unassembled WGS sequence"/>
</dbReference>
<dbReference type="AlphaFoldDB" id="A0A4R6QL50"/>
<feature type="domain" description="Ice-binding protein C-terminal" evidence="2">
    <location>
        <begin position="227"/>
        <end position="251"/>
    </location>
</feature>
<accession>A0A4R6QL50</accession>
<comment type="caution">
    <text evidence="3">The sequence shown here is derived from an EMBL/GenBank/DDBJ whole genome shotgun (WGS) entry which is preliminary data.</text>
</comment>
<organism evidence="3 4">
    <name type="scientific">Roseateles toxinivorans</name>
    <dbReference type="NCBI Taxonomy" id="270368"/>
    <lineage>
        <taxon>Bacteria</taxon>
        <taxon>Pseudomonadati</taxon>
        <taxon>Pseudomonadota</taxon>
        <taxon>Betaproteobacteria</taxon>
        <taxon>Burkholderiales</taxon>
        <taxon>Sphaerotilaceae</taxon>
        <taxon>Roseateles</taxon>
    </lineage>
</organism>
<dbReference type="InterPro" id="IPR013424">
    <property type="entry name" value="Ice-binding_C"/>
</dbReference>
<proteinExistence type="predicted"/>
<feature type="chain" id="PRO_5021017714" evidence="1">
    <location>
        <begin position="22"/>
        <end position="254"/>
    </location>
</feature>
<feature type="signal peptide" evidence="1">
    <location>
        <begin position="1"/>
        <end position="21"/>
    </location>
</feature>
<dbReference type="Pfam" id="PF07589">
    <property type="entry name" value="PEP-CTERM"/>
    <property type="match status" value="1"/>
</dbReference>
<evidence type="ECO:0000313" key="3">
    <source>
        <dbReference type="EMBL" id="TDP64077.1"/>
    </source>
</evidence>
<protein>
    <submittedName>
        <fullName evidence="3">Putative secreted protein with PEP-CTERM sorting signal/MYXO-CTERM domain-containing protein</fullName>
    </submittedName>
</protein>
<dbReference type="RefSeq" id="WP_243748345.1">
    <property type="nucleotide sequence ID" value="NZ_SNXS01000004.1"/>
</dbReference>
<evidence type="ECO:0000256" key="1">
    <source>
        <dbReference type="SAM" id="SignalP"/>
    </source>
</evidence>
<evidence type="ECO:0000313" key="4">
    <source>
        <dbReference type="Proteomes" id="UP000295361"/>
    </source>
</evidence>
<dbReference type="EMBL" id="SNXS01000004">
    <property type="protein sequence ID" value="TDP64077.1"/>
    <property type="molecule type" value="Genomic_DNA"/>
</dbReference>
<reference evidence="3 4" key="1">
    <citation type="submission" date="2019-03" db="EMBL/GenBank/DDBJ databases">
        <title>Genomic Encyclopedia of Type Strains, Phase IV (KMG-IV): sequencing the most valuable type-strain genomes for metagenomic binning, comparative biology and taxonomic classification.</title>
        <authorList>
            <person name="Goeker M."/>
        </authorList>
    </citation>
    <scope>NUCLEOTIDE SEQUENCE [LARGE SCALE GENOMIC DNA]</scope>
    <source>
        <strain evidence="3 4">DSM 16998</strain>
    </source>
</reference>
<evidence type="ECO:0000259" key="2">
    <source>
        <dbReference type="Pfam" id="PF07589"/>
    </source>
</evidence>
<keyword evidence="1" id="KW-0732">Signal</keyword>
<dbReference type="NCBIfam" id="TIGR02595">
    <property type="entry name" value="PEP_CTERM"/>
    <property type="match status" value="1"/>
</dbReference>
<dbReference type="InParanoid" id="A0A4R6QL50"/>
<sequence length="254" mass="26416">MKLKSIAIATLAVAAAAPALAAVNLGKYDAAELFLVIGDENRSVVVDTGIKMKDFLDAAAAGTSPFPINLPVASAAWTSYLSNGGITAGTQWALTSIAGLGVNVAGMHLLTTVNNSNTTDFANLASDNLYNNANYLAFPVGSGNQTGTHISQANGSSYNPKGTDAYFSPDSFTINTAFINIGSKVGESANFVHVTGSQLDDFEPVTFQEYKSVTAKFDGTTLTVTTAVPEPESYALMLAGLAALGFVARRRRAD</sequence>
<keyword evidence="4" id="KW-1185">Reference proteome</keyword>
<name>A0A4R6QL50_9BURK</name>
<gene>
    <name evidence="3" type="ORF">DES47_104365</name>
</gene>